<dbReference type="SUPFAM" id="SSF56752">
    <property type="entry name" value="D-aminoacid aminotransferase-like PLP-dependent enzymes"/>
    <property type="match status" value="1"/>
</dbReference>
<evidence type="ECO:0000256" key="14">
    <source>
        <dbReference type="ARBA" id="ARBA00049229"/>
    </source>
</evidence>
<dbReference type="PIRSF" id="PIRSF006468">
    <property type="entry name" value="BCAT1"/>
    <property type="match status" value="1"/>
</dbReference>
<dbReference type="InterPro" id="IPR033939">
    <property type="entry name" value="BCAT_family"/>
</dbReference>
<comment type="catalytic activity">
    <reaction evidence="14">
        <text>L-leucine + 2-oxoglutarate = 4-methyl-2-oxopentanoate + L-glutamate</text>
        <dbReference type="Rhea" id="RHEA:18321"/>
        <dbReference type="ChEBI" id="CHEBI:16810"/>
        <dbReference type="ChEBI" id="CHEBI:17865"/>
        <dbReference type="ChEBI" id="CHEBI:29985"/>
        <dbReference type="ChEBI" id="CHEBI:57427"/>
        <dbReference type="EC" id="2.6.1.42"/>
    </reaction>
</comment>
<evidence type="ECO:0000256" key="7">
    <source>
        <dbReference type="ARBA" id="ARBA00022576"/>
    </source>
</evidence>
<dbReference type="Gene3D" id="3.30.470.10">
    <property type="match status" value="1"/>
</dbReference>
<sequence>MEEIKIQRTDHPAPKPDAHNLGFGKVFSDHMFLLNYDKGQGWHDPRIVPYGPFTLAPSAMVFHYAQEVFEGLKAYRTDDGSIQLFRPIDNARRLNDSCERLCIPPIPEEDFVEAVKTLVRVDADWVPDAPGTSLYIRPFIIATDASLGVHASHSYLFCIITGPVGAYYAAGINPVKIYVESDDVRAVKGGTGYTKCGGNYAASIRAGERAEEQGYAQVLWLDGVHRKYIEEVGSMNVMFKIDGKIVTPMLTGSVLPGITRRSCLELLRHWGYEVEERLITAQELFDAAKDGKLDEAWGTGTAAVVSPIGEMGWEDQHVVVNGGAIGPVTQKLYDTLTGIQWGTQPDPYGWVVKL</sequence>
<name>A0A9D1Z4B7_9FIRM</name>
<evidence type="ECO:0000256" key="11">
    <source>
        <dbReference type="ARBA" id="ARBA00023304"/>
    </source>
</evidence>
<evidence type="ECO:0000256" key="9">
    <source>
        <dbReference type="ARBA" id="ARBA00022679"/>
    </source>
</evidence>
<evidence type="ECO:0000256" key="15">
    <source>
        <dbReference type="PIRSR" id="PIRSR006468-1"/>
    </source>
</evidence>
<protein>
    <recommendedName>
        <fullName evidence="6">branched-chain-amino-acid transaminase</fullName>
        <ecNumber evidence="6">2.6.1.42</ecNumber>
    </recommendedName>
</protein>
<dbReference type="CDD" id="cd01557">
    <property type="entry name" value="BCAT_beta_family"/>
    <property type="match status" value="1"/>
</dbReference>
<organism evidence="16 17">
    <name type="scientific">Candidatus Intestinimonas merdavium</name>
    <dbReference type="NCBI Taxonomy" id="2838622"/>
    <lineage>
        <taxon>Bacteria</taxon>
        <taxon>Bacillati</taxon>
        <taxon>Bacillota</taxon>
        <taxon>Clostridia</taxon>
        <taxon>Eubacteriales</taxon>
        <taxon>Intestinimonas</taxon>
    </lineage>
</organism>
<dbReference type="GO" id="GO:0004084">
    <property type="term" value="F:branched-chain-amino-acid transaminase activity"/>
    <property type="evidence" value="ECO:0007669"/>
    <property type="project" value="UniProtKB-EC"/>
</dbReference>
<accession>A0A9D1Z4B7</accession>
<keyword evidence="7 16" id="KW-0032">Aminotransferase</keyword>
<evidence type="ECO:0000256" key="4">
    <source>
        <dbReference type="ARBA" id="ARBA00005072"/>
    </source>
</evidence>
<dbReference type="Pfam" id="PF01063">
    <property type="entry name" value="Aminotran_4"/>
    <property type="match status" value="1"/>
</dbReference>
<dbReference type="Proteomes" id="UP000886824">
    <property type="component" value="Unassembled WGS sequence"/>
</dbReference>
<gene>
    <name evidence="16" type="ORF">H9826_06265</name>
</gene>
<dbReference type="InterPro" id="IPR036038">
    <property type="entry name" value="Aminotransferase-like"/>
</dbReference>
<evidence type="ECO:0000256" key="1">
    <source>
        <dbReference type="ARBA" id="ARBA00001933"/>
    </source>
</evidence>
<dbReference type="GO" id="GO:0008652">
    <property type="term" value="P:amino acid biosynthetic process"/>
    <property type="evidence" value="ECO:0007669"/>
    <property type="project" value="UniProtKB-KW"/>
</dbReference>
<evidence type="ECO:0000313" key="16">
    <source>
        <dbReference type="EMBL" id="HIY73562.1"/>
    </source>
</evidence>
<dbReference type="NCBIfam" id="TIGR01123">
    <property type="entry name" value="ilvE_II"/>
    <property type="match status" value="1"/>
</dbReference>
<dbReference type="EMBL" id="DXCX01000065">
    <property type="protein sequence ID" value="HIY73562.1"/>
    <property type="molecule type" value="Genomic_DNA"/>
</dbReference>
<evidence type="ECO:0000256" key="8">
    <source>
        <dbReference type="ARBA" id="ARBA00022605"/>
    </source>
</evidence>
<dbReference type="AlphaFoldDB" id="A0A9D1Z4B7"/>
<dbReference type="PANTHER" id="PTHR11825">
    <property type="entry name" value="SUBGROUP IIII AMINOTRANSFERASE"/>
    <property type="match status" value="1"/>
</dbReference>
<dbReference type="InterPro" id="IPR001544">
    <property type="entry name" value="Aminotrans_IV"/>
</dbReference>
<dbReference type="Gene3D" id="3.20.10.10">
    <property type="entry name" value="D-amino Acid Aminotransferase, subunit A, domain 2"/>
    <property type="match status" value="1"/>
</dbReference>
<dbReference type="InterPro" id="IPR043132">
    <property type="entry name" value="BCAT-like_C"/>
</dbReference>
<proteinExistence type="inferred from homology"/>
<reference evidence="16" key="2">
    <citation type="submission" date="2021-04" db="EMBL/GenBank/DDBJ databases">
        <authorList>
            <person name="Gilroy R."/>
        </authorList>
    </citation>
    <scope>NUCLEOTIDE SEQUENCE</scope>
    <source>
        <strain evidence="16">CHK33-7979</strain>
    </source>
</reference>
<comment type="pathway">
    <text evidence="2">Amino-acid biosynthesis; L-isoleucine biosynthesis; L-isoleucine from 2-oxobutanoate: step 4/4.</text>
</comment>
<comment type="catalytic activity">
    <reaction evidence="12">
        <text>L-valine + 2-oxoglutarate = 3-methyl-2-oxobutanoate + L-glutamate</text>
        <dbReference type="Rhea" id="RHEA:24813"/>
        <dbReference type="ChEBI" id="CHEBI:11851"/>
        <dbReference type="ChEBI" id="CHEBI:16810"/>
        <dbReference type="ChEBI" id="CHEBI:29985"/>
        <dbReference type="ChEBI" id="CHEBI:57762"/>
        <dbReference type="EC" id="2.6.1.42"/>
    </reaction>
</comment>
<evidence type="ECO:0000256" key="12">
    <source>
        <dbReference type="ARBA" id="ARBA00048212"/>
    </source>
</evidence>
<evidence type="ECO:0000256" key="2">
    <source>
        <dbReference type="ARBA" id="ARBA00004824"/>
    </source>
</evidence>
<dbReference type="InterPro" id="IPR005786">
    <property type="entry name" value="B_amino_transII"/>
</dbReference>
<keyword evidence="8" id="KW-0028">Amino-acid biosynthesis</keyword>
<comment type="pathway">
    <text evidence="3">Amino-acid biosynthesis; L-valine biosynthesis; L-valine from pyruvate: step 4/4.</text>
</comment>
<dbReference type="GO" id="GO:0009082">
    <property type="term" value="P:branched-chain amino acid biosynthetic process"/>
    <property type="evidence" value="ECO:0007669"/>
    <property type="project" value="UniProtKB-KW"/>
</dbReference>
<dbReference type="NCBIfam" id="NF009897">
    <property type="entry name" value="PRK13357.1"/>
    <property type="match status" value="1"/>
</dbReference>
<reference evidence="16" key="1">
    <citation type="journal article" date="2021" name="PeerJ">
        <title>Extensive microbial diversity within the chicken gut microbiome revealed by metagenomics and culture.</title>
        <authorList>
            <person name="Gilroy R."/>
            <person name="Ravi A."/>
            <person name="Getino M."/>
            <person name="Pursley I."/>
            <person name="Horton D.L."/>
            <person name="Alikhan N.F."/>
            <person name="Baker D."/>
            <person name="Gharbi K."/>
            <person name="Hall N."/>
            <person name="Watson M."/>
            <person name="Adriaenssens E.M."/>
            <person name="Foster-Nyarko E."/>
            <person name="Jarju S."/>
            <person name="Secka A."/>
            <person name="Antonio M."/>
            <person name="Oren A."/>
            <person name="Chaudhuri R.R."/>
            <person name="La Ragione R."/>
            <person name="Hildebrand F."/>
            <person name="Pallen M.J."/>
        </authorList>
    </citation>
    <scope>NUCLEOTIDE SEQUENCE</scope>
    <source>
        <strain evidence="16">CHK33-7979</strain>
    </source>
</reference>
<dbReference type="PANTHER" id="PTHR11825:SF44">
    <property type="entry name" value="BRANCHED-CHAIN-AMINO-ACID AMINOTRANSFERASE"/>
    <property type="match status" value="1"/>
</dbReference>
<comment type="pathway">
    <text evidence="4">Amino-acid biosynthesis; L-leucine biosynthesis; L-leucine from 3-methyl-2-oxobutanoate: step 4/4.</text>
</comment>
<evidence type="ECO:0000256" key="3">
    <source>
        <dbReference type="ARBA" id="ARBA00004931"/>
    </source>
</evidence>
<evidence type="ECO:0000313" key="17">
    <source>
        <dbReference type="Proteomes" id="UP000886824"/>
    </source>
</evidence>
<comment type="cofactor">
    <cofactor evidence="1">
        <name>pyridoxal 5'-phosphate</name>
        <dbReference type="ChEBI" id="CHEBI:597326"/>
    </cofactor>
</comment>
<evidence type="ECO:0000256" key="10">
    <source>
        <dbReference type="ARBA" id="ARBA00022898"/>
    </source>
</evidence>
<keyword evidence="9 16" id="KW-0808">Transferase</keyword>
<evidence type="ECO:0000256" key="5">
    <source>
        <dbReference type="ARBA" id="ARBA00009320"/>
    </source>
</evidence>
<dbReference type="InterPro" id="IPR043131">
    <property type="entry name" value="BCAT-like_N"/>
</dbReference>
<keyword evidence="10" id="KW-0663">Pyridoxal phosphate</keyword>
<evidence type="ECO:0000256" key="6">
    <source>
        <dbReference type="ARBA" id="ARBA00013053"/>
    </source>
</evidence>
<comment type="caution">
    <text evidence="16">The sequence shown here is derived from an EMBL/GenBank/DDBJ whole genome shotgun (WGS) entry which is preliminary data.</text>
</comment>
<comment type="catalytic activity">
    <reaction evidence="13">
        <text>L-isoleucine + 2-oxoglutarate = (S)-3-methyl-2-oxopentanoate + L-glutamate</text>
        <dbReference type="Rhea" id="RHEA:24801"/>
        <dbReference type="ChEBI" id="CHEBI:16810"/>
        <dbReference type="ChEBI" id="CHEBI:29985"/>
        <dbReference type="ChEBI" id="CHEBI:35146"/>
        <dbReference type="ChEBI" id="CHEBI:58045"/>
        <dbReference type="EC" id="2.6.1.42"/>
    </reaction>
</comment>
<evidence type="ECO:0000256" key="13">
    <source>
        <dbReference type="ARBA" id="ARBA00048798"/>
    </source>
</evidence>
<dbReference type="EC" id="2.6.1.42" evidence="6"/>
<feature type="modified residue" description="N6-(pyridoxal phosphate)lysine" evidence="15">
    <location>
        <position position="195"/>
    </location>
</feature>
<comment type="similarity">
    <text evidence="5">Belongs to the class-IV pyridoxal-phosphate-dependent aminotransferase family.</text>
</comment>
<keyword evidence="11" id="KW-0100">Branched-chain amino acid biosynthesis</keyword>